<dbReference type="Proteomes" id="UP000036681">
    <property type="component" value="Unplaced"/>
</dbReference>
<reference evidence="2" key="1">
    <citation type="submission" date="2017-02" db="UniProtKB">
        <authorList>
            <consortium name="WormBaseParasite"/>
        </authorList>
    </citation>
    <scope>IDENTIFICATION</scope>
</reference>
<accession>A0A0M3I5A1</accession>
<keyword evidence="1" id="KW-1185">Reference proteome</keyword>
<dbReference type="AlphaFoldDB" id="A0A0M3I5A1"/>
<name>A0A0M3I5A1_ASCLU</name>
<protein>
    <submittedName>
        <fullName evidence="2">Uncharacterized protein</fullName>
    </submittedName>
</protein>
<organism evidence="1 2">
    <name type="scientific">Ascaris lumbricoides</name>
    <name type="common">Giant roundworm</name>
    <dbReference type="NCBI Taxonomy" id="6252"/>
    <lineage>
        <taxon>Eukaryota</taxon>
        <taxon>Metazoa</taxon>
        <taxon>Ecdysozoa</taxon>
        <taxon>Nematoda</taxon>
        <taxon>Chromadorea</taxon>
        <taxon>Rhabditida</taxon>
        <taxon>Spirurina</taxon>
        <taxon>Ascaridomorpha</taxon>
        <taxon>Ascaridoidea</taxon>
        <taxon>Ascarididae</taxon>
        <taxon>Ascaris</taxon>
    </lineage>
</organism>
<evidence type="ECO:0000313" key="2">
    <source>
        <dbReference type="WBParaSite" id="ALUE_0001208401-mRNA-1"/>
    </source>
</evidence>
<dbReference type="WBParaSite" id="ALUE_0001208401-mRNA-1">
    <property type="protein sequence ID" value="ALUE_0001208401-mRNA-1"/>
    <property type="gene ID" value="ALUE_0001208401"/>
</dbReference>
<sequence length="41" mass="4852">MKKGREYKKGSKNKKVSANALTISYWEKFQNLLTKFLIFVL</sequence>
<evidence type="ECO:0000313" key="1">
    <source>
        <dbReference type="Proteomes" id="UP000036681"/>
    </source>
</evidence>
<proteinExistence type="predicted"/>